<feature type="domain" description="ORC1/DEAH AAA+ ATPase" evidence="1">
    <location>
        <begin position="33"/>
        <end position="148"/>
    </location>
</feature>
<dbReference type="Gene3D" id="3.40.50.300">
    <property type="entry name" value="P-loop containing nucleotide triphosphate hydrolases"/>
    <property type="match status" value="1"/>
</dbReference>
<protein>
    <submittedName>
        <fullName evidence="2">DNA transposition protein</fullName>
    </submittedName>
</protein>
<reference evidence="3" key="1">
    <citation type="journal article" date="2017" name="Biotechnol. Biofuels">
        <title>Evaluation of environmental bacterial communities as a factor affecting the growth of duckweed Lemna minor.</title>
        <authorList>
            <person name="Ishizawa H."/>
            <person name="Kuroda M."/>
            <person name="Morikawa M."/>
            <person name="Ike M."/>
        </authorList>
    </citation>
    <scope>NUCLEOTIDE SEQUENCE [LARGE SCALE GENOMIC DNA]</scope>
    <source>
        <strain evidence="3">H3</strain>
    </source>
</reference>
<sequence length="246" mass="27217">MTHPHSHRIAPIANLDLVAVVMEKLVNRQDSLPGLAVYYGPSGWGKTTATVAVANRSRAYYVQLRSAWSRKTLLEKILFEMGIKPAGTIPALLDQICEQLAASRRPLILDEFDYCADKHGMIELVRDIYEGSQSSLLLVGEEQLPHKLKRFERFHGRVLSWLPAAAVSLADSRQLAAIYCPDIPLADDLLQHLVALSHGSVRRVSVNLVNVYDTALVEGMDSVDLATWGQRPLYTGEAPRRHGSAA</sequence>
<dbReference type="InterPro" id="IPR027417">
    <property type="entry name" value="P-loop_NTPase"/>
</dbReference>
<keyword evidence="3" id="KW-1185">Reference proteome</keyword>
<name>A0A0F3K7C9_9NEIS</name>
<dbReference type="KEGG" id="amah:DLM_1288"/>
<dbReference type="EMBL" id="AP018823">
    <property type="protein sequence ID" value="BBF84912.1"/>
    <property type="molecule type" value="Genomic_DNA"/>
</dbReference>
<evidence type="ECO:0000313" key="3">
    <source>
        <dbReference type="Proteomes" id="UP000198290"/>
    </source>
</evidence>
<dbReference type="Proteomes" id="UP000198290">
    <property type="component" value="Chromosome"/>
</dbReference>
<reference evidence="3" key="3">
    <citation type="journal article" date="2017" name="Plant Physiol. Biochem.">
        <title>Differential oxidative and antioxidative response of duckweed Lemna minor toward plant growth promoting/inhibiting bacteria.</title>
        <authorList>
            <person name="Ishizawa H."/>
            <person name="Kuroda M."/>
            <person name="Morikawa M."/>
            <person name="Ike M."/>
        </authorList>
    </citation>
    <scope>NUCLEOTIDE SEQUENCE [LARGE SCALE GENOMIC DNA]</scope>
    <source>
        <strain evidence="3">H3</strain>
    </source>
</reference>
<dbReference type="OrthoDB" id="9797061at2"/>
<dbReference type="STRING" id="332411.VI06_16105"/>
<proteinExistence type="predicted"/>
<dbReference type="InterPro" id="IPR049945">
    <property type="entry name" value="AAA_22"/>
</dbReference>
<organism evidence="2 3">
    <name type="scientific">Aquitalea magnusonii</name>
    <dbReference type="NCBI Taxonomy" id="332411"/>
    <lineage>
        <taxon>Bacteria</taxon>
        <taxon>Pseudomonadati</taxon>
        <taxon>Pseudomonadota</taxon>
        <taxon>Betaproteobacteria</taxon>
        <taxon>Neisseriales</taxon>
        <taxon>Chromobacteriaceae</taxon>
        <taxon>Aquitalea</taxon>
    </lineage>
</organism>
<dbReference type="Pfam" id="PF13401">
    <property type="entry name" value="AAA_22"/>
    <property type="match status" value="1"/>
</dbReference>
<evidence type="ECO:0000313" key="2">
    <source>
        <dbReference type="EMBL" id="BBF84912.1"/>
    </source>
</evidence>
<reference evidence="2 3" key="2">
    <citation type="journal article" date="2017" name="Genome Announc.">
        <title>Draft genome sequence of Aquitalea magnusonii strain H3, a plant growth-promoting bacterium of duckweed Lemna minor.</title>
        <authorList>
            <person name="Ishizawa H."/>
            <person name="Kuroda M."/>
            <person name="Ike M."/>
        </authorList>
    </citation>
    <scope>NUCLEOTIDE SEQUENCE [LARGE SCALE GENOMIC DNA]</scope>
    <source>
        <strain evidence="2 3">H3</strain>
    </source>
</reference>
<dbReference type="RefSeq" id="WP_045847837.1">
    <property type="nucleotide sequence ID" value="NZ_AP018823.1"/>
</dbReference>
<evidence type="ECO:0000259" key="1">
    <source>
        <dbReference type="Pfam" id="PF13401"/>
    </source>
</evidence>
<accession>A0A0F3K7C9</accession>
<dbReference type="SUPFAM" id="SSF52540">
    <property type="entry name" value="P-loop containing nucleoside triphosphate hydrolases"/>
    <property type="match status" value="1"/>
</dbReference>
<dbReference type="GO" id="GO:0016887">
    <property type="term" value="F:ATP hydrolysis activity"/>
    <property type="evidence" value="ECO:0007669"/>
    <property type="project" value="InterPro"/>
</dbReference>
<gene>
    <name evidence="2" type="ORF">DLM_1288</name>
</gene>
<dbReference type="AlphaFoldDB" id="A0A0F3K7C9"/>